<keyword evidence="2" id="KW-1185">Reference proteome</keyword>
<comment type="caution">
    <text evidence="1">The sequence shown here is derived from an EMBL/GenBank/DDBJ whole genome shotgun (WGS) entry which is preliminary data.</text>
</comment>
<name>A0AA40LUQ1_CNENI</name>
<dbReference type="AlphaFoldDB" id="A0AA40LUQ1"/>
<gene>
    <name evidence="1" type="ORF">QTO34_000811</name>
</gene>
<accession>A0AA40LUQ1</accession>
<dbReference type="EMBL" id="JAULJE010000001">
    <property type="protein sequence ID" value="KAK1346951.1"/>
    <property type="molecule type" value="Genomic_DNA"/>
</dbReference>
<evidence type="ECO:0000313" key="2">
    <source>
        <dbReference type="Proteomes" id="UP001177744"/>
    </source>
</evidence>
<proteinExistence type="predicted"/>
<evidence type="ECO:0000313" key="1">
    <source>
        <dbReference type="EMBL" id="KAK1346951.1"/>
    </source>
</evidence>
<organism evidence="1 2">
    <name type="scientific">Cnephaeus nilssonii</name>
    <name type="common">Northern bat</name>
    <name type="synonym">Eptesicus nilssonii</name>
    <dbReference type="NCBI Taxonomy" id="3371016"/>
    <lineage>
        <taxon>Eukaryota</taxon>
        <taxon>Metazoa</taxon>
        <taxon>Chordata</taxon>
        <taxon>Craniata</taxon>
        <taxon>Vertebrata</taxon>
        <taxon>Euteleostomi</taxon>
        <taxon>Mammalia</taxon>
        <taxon>Eutheria</taxon>
        <taxon>Laurasiatheria</taxon>
        <taxon>Chiroptera</taxon>
        <taxon>Yangochiroptera</taxon>
        <taxon>Vespertilionidae</taxon>
        <taxon>Cnephaeus</taxon>
    </lineage>
</organism>
<protein>
    <submittedName>
        <fullName evidence="1">Uncharacterized protein</fullName>
    </submittedName>
</protein>
<sequence length="96" mass="10345">MGLTEFLRFPAEDLQCMVDNNGKQQGVPALALSSRPIKVTPCVTELELLSLETPPGTVSDAHPWYILTALAIHLAQGPVLSGKNAPYTWPQDCLGT</sequence>
<dbReference type="Proteomes" id="UP001177744">
    <property type="component" value="Unassembled WGS sequence"/>
</dbReference>
<reference evidence="1" key="1">
    <citation type="submission" date="2023-06" db="EMBL/GenBank/DDBJ databases">
        <title>Reference genome for the Northern bat (Eptesicus nilssonii), a most northern bat species.</title>
        <authorList>
            <person name="Laine V.N."/>
            <person name="Pulliainen A.T."/>
            <person name="Lilley T.M."/>
        </authorList>
    </citation>
    <scope>NUCLEOTIDE SEQUENCE</scope>
    <source>
        <strain evidence="1">BLF_Eptnil</strain>
        <tissue evidence="1">Kidney</tissue>
    </source>
</reference>